<dbReference type="RefSeq" id="WP_103871908.1">
    <property type="nucleotide sequence ID" value="NZ_FNUY01000003.1"/>
</dbReference>
<reference evidence="1 2" key="1">
    <citation type="submission" date="2016-10" db="EMBL/GenBank/DDBJ databases">
        <authorList>
            <person name="de Groot N.N."/>
        </authorList>
    </citation>
    <scope>NUCLEOTIDE SEQUENCE [LARGE SCALE GENOMIC DNA]</scope>
    <source>
        <strain evidence="1 2">DSM 26656</strain>
    </source>
</reference>
<keyword evidence="2" id="KW-1185">Reference proteome</keyword>
<evidence type="ECO:0008006" key="3">
    <source>
        <dbReference type="Google" id="ProtNLM"/>
    </source>
</evidence>
<dbReference type="Proteomes" id="UP000236743">
    <property type="component" value="Unassembled WGS sequence"/>
</dbReference>
<dbReference type="OrthoDB" id="9814421at2"/>
<dbReference type="EMBL" id="FNUY01000003">
    <property type="protein sequence ID" value="SEG04597.1"/>
    <property type="molecule type" value="Genomic_DNA"/>
</dbReference>
<evidence type="ECO:0000313" key="2">
    <source>
        <dbReference type="Proteomes" id="UP000236743"/>
    </source>
</evidence>
<protein>
    <recommendedName>
        <fullName evidence="3">Antitoxin VapB</fullName>
    </recommendedName>
</protein>
<gene>
    <name evidence="1" type="ORF">SAMN04488115_10324</name>
</gene>
<dbReference type="AlphaFoldDB" id="A0A1H5WZX0"/>
<name>A0A1H5WZX0_9HYPH</name>
<sequence>MALNIKDPETEKAVRTLARRRGVSLTEAVRQAVKSELDSDALPEQEKARRIAEGRRWLAEFYRKHEVERPVHSMSKREMDDIIGYDENGLL</sequence>
<dbReference type="Pfam" id="PF07704">
    <property type="entry name" value="PSK_trans_fac"/>
    <property type="match status" value="1"/>
</dbReference>
<evidence type="ECO:0000313" key="1">
    <source>
        <dbReference type="EMBL" id="SEG04597.1"/>
    </source>
</evidence>
<proteinExistence type="predicted"/>
<organism evidence="1 2">
    <name type="scientific">Bosea lathyri</name>
    <dbReference type="NCBI Taxonomy" id="1036778"/>
    <lineage>
        <taxon>Bacteria</taxon>
        <taxon>Pseudomonadati</taxon>
        <taxon>Pseudomonadota</taxon>
        <taxon>Alphaproteobacteria</taxon>
        <taxon>Hyphomicrobiales</taxon>
        <taxon>Boseaceae</taxon>
        <taxon>Bosea</taxon>
    </lineage>
</organism>
<accession>A0A1H5WZX0</accession>
<dbReference type="InterPro" id="IPR011660">
    <property type="entry name" value="VapB-like"/>
</dbReference>